<keyword evidence="1" id="KW-1133">Transmembrane helix</keyword>
<protein>
    <submittedName>
        <fullName evidence="2">Uncharacterized protein</fullName>
    </submittedName>
</protein>
<feature type="transmembrane region" description="Helical" evidence="1">
    <location>
        <begin position="7"/>
        <end position="28"/>
    </location>
</feature>
<comment type="caution">
    <text evidence="2">The sequence shown here is derived from an EMBL/GenBank/DDBJ whole genome shotgun (WGS) entry which is preliminary data.</text>
</comment>
<keyword evidence="1" id="KW-0472">Membrane</keyword>
<gene>
    <name evidence="2" type="ORF">APZ42_028615</name>
</gene>
<dbReference type="Proteomes" id="UP000076858">
    <property type="component" value="Unassembled WGS sequence"/>
</dbReference>
<evidence type="ECO:0000313" key="2">
    <source>
        <dbReference type="EMBL" id="KZS07503.1"/>
    </source>
</evidence>
<evidence type="ECO:0000313" key="3">
    <source>
        <dbReference type="Proteomes" id="UP000076858"/>
    </source>
</evidence>
<keyword evidence="1" id="KW-0812">Transmembrane</keyword>
<evidence type="ECO:0000256" key="1">
    <source>
        <dbReference type="SAM" id="Phobius"/>
    </source>
</evidence>
<proteinExistence type="predicted"/>
<dbReference type="AlphaFoldDB" id="A0A164Q7N3"/>
<keyword evidence="3" id="KW-1185">Reference proteome</keyword>
<name>A0A164Q7N3_9CRUS</name>
<reference evidence="2 3" key="1">
    <citation type="submission" date="2016-03" db="EMBL/GenBank/DDBJ databases">
        <title>EvidentialGene: Evidence-directed Construction of Genes on Genomes.</title>
        <authorList>
            <person name="Gilbert D.G."/>
            <person name="Choi J.-H."/>
            <person name="Mockaitis K."/>
            <person name="Colbourne J."/>
            <person name="Pfrender M."/>
        </authorList>
    </citation>
    <scope>NUCLEOTIDE SEQUENCE [LARGE SCALE GENOMIC DNA]</scope>
    <source>
        <strain evidence="2 3">Xinb3</strain>
        <tissue evidence="2">Complete organism</tissue>
    </source>
</reference>
<accession>A0A164Q7N3</accession>
<sequence length="59" mass="6662">MYYIANLTVRVVSVFACFLFFVSFLTIFGPGRSFCAHVGVDIRYIGFGNIGRGYSVQKR</sequence>
<organism evidence="2 3">
    <name type="scientific">Daphnia magna</name>
    <dbReference type="NCBI Taxonomy" id="35525"/>
    <lineage>
        <taxon>Eukaryota</taxon>
        <taxon>Metazoa</taxon>
        <taxon>Ecdysozoa</taxon>
        <taxon>Arthropoda</taxon>
        <taxon>Crustacea</taxon>
        <taxon>Branchiopoda</taxon>
        <taxon>Diplostraca</taxon>
        <taxon>Cladocera</taxon>
        <taxon>Anomopoda</taxon>
        <taxon>Daphniidae</taxon>
        <taxon>Daphnia</taxon>
    </lineage>
</organism>
<dbReference type="EMBL" id="LRGB01002451">
    <property type="protein sequence ID" value="KZS07503.1"/>
    <property type="molecule type" value="Genomic_DNA"/>
</dbReference>